<dbReference type="InterPro" id="IPR018490">
    <property type="entry name" value="cNMP-bd_dom_sf"/>
</dbReference>
<dbReference type="PANTHER" id="PTHR45638">
    <property type="entry name" value="CYCLIC NUCLEOTIDE-GATED CATION CHANNEL SUBUNIT A"/>
    <property type="match status" value="1"/>
</dbReference>
<dbReference type="PANTHER" id="PTHR45638:SF11">
    <property type="entry name" value="CYCLIC NUCLEOTIDE-GATED CATION CHANNEL SUBUNIT A"/>
    <property type="match status" value="1"/>
</dbReference>
<keyword evidence="1" id="KW-1071">Ligand-gated ion channel</keyword>
<dbReference type="AlphaFoldDB" id="A0A7S3XV91"/>
<evidence type="ECO:0000256" key="3">
    <source>
        <dbReference type="SAM" id="Phobius"/>
    </source>
</evidence>
<protein>
    <recommendedName>
        <fullName evidence="4">Cyclic nucleotide-binding domain-containing protein</fullName>
    </recommendedName>
</protein>
<reference evidence="5" key="1">
    <citation type="submission" date="2021-01" db="EMBL/GenBank/DDBJ databases">
        <authorList>
            <person name="Corre E."/>
            <person name="Pelletier E."/>
            <person name="Niang G."/>
            <person name="Scheremetjew M."/>
            <person name="Finn R."/>
            <person name="Kale V."/>
            <person name="Holt S."/>
            <person name="Cochrane G."/>
            <person name="Meng A."/>
            <person name="Brown T."/>
            <person name="Cohen L."/>
        </authorList>
    </citation>
    <scope>NUCLEOTIDE SEQUENCE</scope>
    <source>
        <strain evidence="5">CCMP3107</strain>
    </source>
</reference>
<feature type="transmembrane region" description="Helical" evidence="3">
    <location>
        <begin position="142"/>
        <end position="163"/>
    </location>
</feature>
<gene>
    <name evidence="5" type="ORF">HAKA00212_LOCUS11902</name>
</gene>
<evidence type="ECO:0000256" key="1">
    <source>
        <dbReference type="ARBA" id="ARBA00023286"/>
    </source>
</evidence>
<evidence type="ECO:0000259" key="4">
    <source>
        <dbReference type="PROSITE" id="PS50042"/>
    </source>
</evidence>
<feature type="transmembrane region" description="Helical" evidence="3">
    <location>
        <begin position="67"/>
        <end position="86"/>
    </location>
</feature>
<organism evidence="5">
    <name type="scientific">Heterosigma akashiwo</name>
    <name type="common">Chromophytic alga</name>
    <name type="synonym">Heterosigma carterae</name>
    <dbReference type="NCBI Taxonomy" id="2829"/>
    <lineage>
        <taxon>Eukaryota</taxon>
        <taxon>Sar</taxon>
        <taxon>Stramenopiles</taxon>
        <taxon>Ochrophyta</taxon>
        <taxon>Raphidophyceae</taxon>
        <taxon>Chattonellales</taxon>
        <taxon>Chattonellaceae</taxon>
        <taxon>Heterosigma</taxon>
    </lineage>
</organism>
<feature type="domain" description="Cyclic nucleotide-binding" evidence="4">
    <location>
        <begin position="242"/>
        <end position="335"/>
    </location>
</feature>
<evidence type="ECO:0000313" key="5">
    <source>
        <dbReference type="EMBL" id="CAE0633190.1"/>
    </source>
</evidence>
<keyword evidence="1" id="KW-0407">Ion channel</keyword>
<dbReference type="GO" id="GO:0005221">
    <property type="term" value="F:intracellularly cyclic nucleotide-activated monoatomic cation channel activity"/>
    <property type="evidence" value="ECO:0007669"/>
    <property type="project" value="InterPro"/>
</dbReference>
<dbReference type="EMBL" id="HBIU01025680">
    <property type="protein sequence ID" value="CAE0633190.1"/>
    <property type="molecule type" value="Transcribed_RNA"/>
</dbReference>
<sequence length="623" mass="68931">MDILTSIPVNCLTLIVTSAGSSANVSTLHILKLLRISKLSRLLNARRTVREIEALSSNPAVVRMMKIFLIFIGVSHYLGCTTHYFICTLNGGFDPNTEIFQDRCSNYGDLKERYTSSWLLSIKAIYGSVESGHTIEEQRMEMFILIIGLGVSSTIIGGLSSLLGSLDRTQAAKNEELDNVKEFCRRMKVPVDLRQRMLGYFNYVWEIGSSLYLQQVYEQLPPRLCLELRLRLNRGFVRQCPLLSVFPGPAVAAMVEGMEAVIVMPDDPIVQQGQAVSQFFLISRGRCGVSHQEPAAPSKRRPPPLPETPSSPTLGQGVGAFLAQGGPGHGRAAAVARQQSGRLLQALVRQHSSGVDPGGGRLHKLAPLLSGSHFGDHQVLGLEEKSSVNIISEVYGELQVVPGDILISVLDSDPLLKATMMQISRTTLAAQMATLRDLLGQPEERKDSSFHLTDFMKEKTVTRSGQSVFKDPHPDKTSARIDFQADAVRRWKLVQAACKETNFDLEKNRNDQAASLDQYINDKVTHLPQFPSVFHSKTAHHVQEDLGRGRRSPSFHLDFTFKNNRRKQNSHLSASNNCLEEGEEDSGSMDEQRQERKGSFSQISQQMPSSSSCLDGGGSLEQK</sequence>
<feature type="compositionally biased region" description="Low complexity" evidence="2">
    <location>
        <begin position="599"/>
        <end position="614"/>
    </location>
</feature>
<dbReference type="Gene3D" id="2.60.120.10">
    <property type="entry name" value="Jelly Rolls"/>
    <property type="match status" value="1"/>
</dbReference>
<dbReference type="PROSITE" id="PS50042">
    <property type="entry name" value="CNMP_BINDING_3"/>
    <property type="match status" value="1"/>
</dbReference>
<keyword evidence="3" id="KW-1133">Transmembrane helix</keyword>
<keyword evidence="3" id="KW-0472">Membrane</keyword>
<dbReference type="InterPro" id="IPR000595">
    <property type="entry name" value="cNMP-bd_dom"/>
</dbReference>
<accession>A0A7S3XV91</accession>
<keyword evidence="1" id="KW-0813">Transport</keyword>
<dbReference type="GO" id="GO:0044877">
    <property type="term" value="F:protein-containing complex binding"/>
    <property type="evidence" value="ECO:0007669"/>
    <property type="project" value="TreeGrafter"/>
</dbReference>
<feature type="region of interest" description="Disordered" evidence="2">
    <location>
        <begin position="566"/>
        <end position="623"/>
    </location>
</feature>
<dbReference type="Gene3D" id="1.10.287.70">
    <property type="match status" value="1"/>
</dbReference>
<dbReference type="Gene3D" id="1.10.287.630">
    <property type="entry name" value="Helix hairpin bin"/>
    <property type="match status" value="1"/>
</dbReference>
<name>A0A7S3XV91_HETAK</name>
<feature type="region of interest" description="Disordered" evidence="2">
    <location>
        <begin position="290"/>
        <end position="321"/>
    </location>
</feature>
<evidence type="ECO:0000256" key="2">
    <source>
        <dbReference type="SAM" id="MobiDB-lite"/>
    </source>
</evidence>
<dbReference type="SUPFAM" id="SSF51206">
    <property type="entry name" value="cAMP-binding domain-like"/>
    <property type="match status" value="1"/>
</dbReference>
<dbReference type="InterPro" id="IPR014710">
    <property type="entry name" value="RmlC-like_jellyroll"/>
</dbReference>
<keyword evidence="1" id="KW-0406">Ion transport</keyword>
<dbReference type="InterPro" id="IPR050866">
    <property type="entry name" value="CNG_cation_channel"/>
</dbReference>
<keyword evidence="3" id="KW-0812">Transmembrane</keyword>
<proteinExistence type="predicted"/>